<protein>
    <submittedName>
        <fullName evidence="1">Uncharacterized protein</fullName>
    </submittedName>
</protein>
<organism evidence="1">
    <name type="scientific">marine sediment metagenome</name>
    <dbReference type="NCBI Taxonomy" id="412755"/>
    <lineage>
        <taxon>unclassified sequences</taxon>
        <taxon>metagenomes</taxon>
        <taxon>ecological metagenomes</taxon>
    </lineage>
</organism>
<name>A0A0F9H605_9ZZZZ</name>
<gene>
    <name evidence="1" type="ORF">LCGC14_1743210</name>
</gene>
<dbReference type="EMBL" id="LAZR01015976">
    <property type="protein sequence ID" value="KKM06514.1"/>
    <property type="molecule type" value="Genomic_DNA"/>
</dbReference>
<proteinExistence type="predicted"/>
<reference evidence="1" key="1">
    <citation type="journal article" date="2015" name="Nature">
        <title>Complex archaea that bridge the gap between prokaryotes and eukaryotes.</title>
        <authorList>
            <person name="Spang A."/>
            <person name="Saw J.H."/>
            <person name="Jorgensen S.L."/>
            <person name="Zaremba-Niedzwiedzka K."/>
            <person name="Martijn J."/>
            <person name="Lind A.E."/>
            <person name="van Eijk R."/>
            <person name="Schleper C."/>
            <person name="Guy L."/>
            <person name="Ettema T.J."/>
        </authorList>
    </citation>
    <scope>NUCLEOTIDE SEQUENCE</scope>
</reference>
<evidence type="ECO:0000313" key="1">
    <source>
        <dbReference type="EMBL" id="KKM06514.1"/>
    </source>
</evidence>
<accession>A0A0F9H605</accession>
<dbReference type="AlphaFoldDB" id="A0A0F9H605"/>
<comment type="caution">
    <text evidence="1">The sequence shown here is derived from an EMBL/GenBank/DDBJ whole genome shotgun (WGS) entry which is preliminary data.</text>
</comment>
<sequence length="346" mass="35982">MPDHDMNVGNDSGANVRTDLNDALSALVQNFSTATTPPTTFAHQIYADTSPVGYSIFKVRDAANAVWATLFDDEGRWKGIDGTAAEPSISFGNDVDNGFYRIGANSWAASVAGLAALKFGSGGETEVTHATLPKFIISEEDQAADEKKWQLSVSISNLNISPILDAGGAGSGGLEIRRGTGAAVDSYRFSTGAVVLAGTRSGPTTPDLVWNAGLLSSGIYEIGTNHMGIAVSGVKAWELDANKDVTQAGAHIYTPTTITTDTTPTTLGRHTIIIGAWTAANDITDFNNASEGQELKIIGGDANCNVVDGAPIQLVGGVTWNAAAGAILDLVSIAGVWYETNRSDAS</sequence>